<dbReference type="PROSITE" id="PS51186">
    <property type="entry name" value="GNAT"/>
    <property type="match status" value="1"/>
</dbReference>
<comment type="caution">
    <text evidence="2">The sequence shown here is derived from an EMBL/GenBank/DDBJ whole genome shotgun (WGS) entry which is preliminary data.</text>
</comment>
<dbReference type="PANTHER" id="PTHR39173:SF1">
    <property type="entry name" value="ACETYLTRANSFERASE"/>
    <property type="match status" value="1"/>
</dbReference>
<dbReference type="InterPro" id="IPR016181">
    <property type="entry name" value="Acyl_CoA_acyltransferase"/>
</dbReference>
<reference evidence="2" key="2">
    <citation type="journal article" date="2021" name="PeerJ">
        <title>Extensive microbial diversity within the chicken gut microbiome revealed by metagenomics and culture.</title>
        <authorList>
            <person name="Gilroy R."/>
            <person name="Ravi A."/>
            <person name="Getino M."/>
            <person name="Pursley I."/>
            <person name="Horton D.L."/>
            <person name="Alikhan N.F."/>
            <person name="Baker D."/>
            <person name="Gharbi K."/>
            <person name="Hall N."/>
            <person name="Watson M."/>
            <person name="Adriaenssens E.M."/>
            <person name="Foster-Nyarko E."/>
            <person name="Jarju S."/>
            <person name="Secka A."/>
            <person name="Antonio M."/>
            <person name="Oren A."/>
            <person name="Chaudhuri R.R."/>
            <person name="La Ragione R."/>
            <person name="Hildebrand F."/>
            <person name="Pallen M.J."/>
        </authorList>
    </citation>
    <scope>NUCLEOTIDE SEQUENCE</scope>
    <source>
        <strain evidence="2">4920</strain>
    </source>
</reference>
<evidence type="ECO:0000313" key="3">
    <source>
        <dbReference type="Proteomes" id="UP000886743"/>
    </source>
</evidence>
<dbReference type="SUPFAM" id="SSF55729">
    <property type="entry name" value="Acyl-CoA N-acyltransferases (Nat)"/>
    <property type="match status" value="1"/>
</dbReference>
<evidence type="ECO:0000259" key="1">
    <source>
        <dbReference type="PROSITE" id="PS51186"/>
    </source>
</evidence>
<dbReference type="EMBL" id="DVOF01000114">
    <property type="protein sequence ID" value="HIV02688.1"/>
    <property type="molecule type" value="Genomic_DNA"/>
</dbReference>
<dbReference type="GO" id="GO:0016747">
    <property type="term" value="F:acyltransferase activity, transferring groups other than amino-acyl groups"/>
    <property type="evidence" value="ECO:0007669"/>
    <property type="project" value="InterPro"/>
</dbReference>
<dbReference type="Gene3D" id="3.40.630.30">
    <property type="match status" value="1"/>
</dbReference>
<evidence type="ECO:0000313" key="2">
    <source>
        <dbReference type="EMBL" id="HIV02688.1"/>
    </source>
</evidence>
<accession>A0A9D1NHT2</accession>
<dbReference type="PANTHER" id="PTHR39173">
    <property type="entry name" value="ACETYLTRANSFERASE"/>
    <property type="match status" value="1"/>
</dbReference>
<name>A0A9D1NHT2_9FIRM</name>
<organism evidence="2 3">
    <name type="scientific">Candidatus Aphodoplasma excrementigallinarum</name>
    <dbReference type="NCBI Taxonomy" id="2840673"/>
    <lineage>
        <taxon>Bacteria</taxon>
        <taxon>Bacillati</taxon>
        <taxon>Bacillota</taxon>
        <taxon>Clostridia</taxon>
        <taxon>Eubacteriales</taxon>
        <taxon>Candidatus Aphodoplasma</taxon>
    </lineage>
</organism>
<proteinExistence type="predicted"/>
<dbReference type="Proteomes" id="UP000886743">
    <property type="component" value="Unassembled WGS sequence"/>
</dbReference>
<dbReference type="InterPro" id="IPR000182">
    <property type="entry name" value="GNAT_dom"/>
</dbReference>
<dbReference type="CDD" id="cd04301">
    <property type="entry name" value="NAT_SF"/>
    <property type="match status" value="1"/>
</dbReference>
<dbReference type="Pfam" id="PF13302">
    <property type="entry name" value="Acetyltransf_3"/>
    <property type="match status" value="1"/>
</dbReference>
<dbReference type="AlphaFoldDB" id="A0A9D1NHT2"/>
<protein>
    <submittedName>
        <fullName evidence="2">GNAT family N-acetyltransferase</fullName>
    </submittedName>
</protein>
<feature type="domain" description="N-acetyltransferase" evidence="1">
    <location>
        <begin position="6"/>
        <end position="177"/>
    </location>
</feature>
<gene>
    <name evidence="2" type="ORF">IAC74_03870</name>
</gene>
<reference evidence="2" key="1">
    <citation type="submission" date="2020-10" db="EMBL/GenBank/DDBJ databases">
        <authorList>
            <person name="Gilroy R."/>
        </authorList>
    </citation>
    <scope>NUCLEOTIDE SEQUENCE</scope>
    <source>
        <strain evidence="2">4920</strain>
    </source>
</reference>
<sequence length="180" mass="20249">MEELVLEKPSMRHENRAMAYREEFLAFGEKKIQGACGLLDYTDYQDWLAQVARASNAATSPWGVAATTYFSVHRGSGRIIGTIQLRHTLSEEMKQGGGHIGYSVRPTERGKGYAKQQLALVLREADRLGLTRVMVSCEKRNAASAAVIRSCGGVLYWEGFSEIFRTIIQIYWIDKRTGIR</sequence>